<evidence type="ECO:0000313" key="2">
    <source>
        <dbReference type="EMBL" id="EMA69578.1"/>
    </source>
</evidence>
<dbReference type="PATRIC" id="fig|1230456.3.peg.226"/>
<reference evidence="2 3" key="1">
    <citation type="journal article" date="2014" name="PLoS Genet.">
        <title>Phylogenetically driven sequencing of extremely halophilic archaea reveals strategies for static and dynamic osmo-response.</title>
        <authorList>
            <person name="Becker E.A."/>
            <person name="Seitzer P.M."/>
            <person name="Tritt A."/>
            <person name="Larsen D."/>
            <person name="Krusor M."/>
            <person name="Yao A.I."/>
            <person name="Wu D."/>
            <person name="Madern D."/>
            <person name="Eisen J.A."/>
            <person name="Darling A.E."/>
            <person name="Facciotti M.T."/>
        </authorList>
    </citation>
    <scope>NUCLEOTIDE SEQUENCE [LARGE SCALE GENOMIC DNA]</scope>
    <source>
        <strain evidence="2 3">JCM 14978</strain>
    </source>
</reference>
<accession>M0PI51</accession>
<protein>
    <submittedName>
        <fullName evidence="2">Putative perforin</fullName>
    </submittedName>
</protein>
<dbReference type="PROSITE" id="PS51412">
    <property type="entry name" value="MACPF_2"/>
    <property type="match status" value="1"/>
</dbReference>
<dbReference type="Pfam" id="PF01823">
    <property type="entry name" value="MACPF"/>
    <property type="match status" value="1"/>
</dbReference>
<evidence type="ECO:0000313" key="3">
    <source>
        <dbReference type="Proteomes" id="UP000011546"/>
    </source>
</evidence>
<organism evidence="2 3">
    <name type="scientific">Halorubrum kocurii JCM 14978</name>
    <dbReference type="NCBI Taxonomy" id="1230456"/>
    <lineage>
        <taxon>Archaea</taxon>
        <taxon>Methanobacteriati</taxon>
        <taxon>Methanobacteriota</taxon>
        <taxon>Stenosarchaea group</taxon>
        <taxon>Halobacteria</taxon>
        <taxon>Halobacteriales</taxon>
        <taxon>Haloferacaceae</taxon>
        <taxon>Halorubrum</taxon>
    </lineage>
</organism>
<proteinExistence type="predicted"/>
<sequence>MSLFDLGESAEFDTAGGLFYKPETVRVQWLEDANITATSGTRASDYQSNLAAQVGLDGGYGFFKGSLEFQFNERQRRSTVFNFVTQTDQYDIALLTLDPSVPVRNLLRERAADDLETLEPAVLFDRYGTHYLHSLIVGAAATYSAATNTTRYSSDVDFTVAAEMSYRGATGQLSAEQRTQYSEAIEEFRKASTIEVHARGGQAEFAGKIVDGLYDDWRESIRQNLVFVSLNPDSLRPLWELCETPARRAQLEAAYEGYASGFAPEPEPTIAPVYGYLVDNPRRWYFSLSTSDMPNHGWILEKNPFFYVSTVPEEGRVPVYRQSAPNPIRYKLSVDPTGRNGWSDESDSEPVWYAYPPDDGDKPGREAIYGYVSPFRPGEAGWFYNVRDGDRGWNRRELAFFADDVDGES</sequence>
<evidence type="ECO:0000259" key="1">
    <source>
        <dbReference type="PROSITE" id="PS51412"/>
    </source>
</evidence>
<dbReference type="Proteomes" id="UP000011546">
    <property type="component" value="Unassembled WGS sequence"/>
</dbReference>
<dbReference type="EMBL" id="AOJH01000009">
    <property type="protein sequence ID" value="EMA69578.1"/>
    <property type="molecule type" value="Genomic_DNA"/>
</dbReference>
<gene>
    <name evidence="2" type="ORF">C468_01225</name>
</gene>
<comment type="caution">
    <text evidence="2">The sequence shown here is derived from an EMBL/GenBank/DDBJ whole genome shotgun (WGS) entry which is preliminary data.</text>
</comment>
<dbReference type="TCDB" id="1.C.39.4.4">
    <property type="family name" value="the membrane attack complex/perforin (macpf) family"/>
</dbReference>
<dbReference type="InterPro" id="IPR020864">
    <property type="entry name" value="MACPF"/>
</dbReference>
<dbReference type="AlphaFoldDB" id="M0PI51"/>
<name>M0PI51_9EURY</name>
<keyword evidence="3" id="KW-1185">Reference proteome</keyword>
<feature type="domain" description="MACPF" evidence="1">
    <location>
        <begin position="1"/>
        <end position="273"/>
    </location>
</feature>